<accession>A0A4Z2JD00</accession>
<evidence type="ECO:0000313" key="3">
    <source>
        <dbReference type="Proteomes" id="UP000314294"/>
    </source>
</evidence>
<dbReference type="AlphaFoldDB" id="A0A4Z2JD00"/>
<dbReference type="Proteomes" id="UP000314294">
    <property type="component" value="Unassembled WGS sequence"/>
</dbReference>
<feature type="compositionally biased region" description="Polar residues" evidence="1">
    <location>
        <begin position="23"/>
        <end position="35"/>
    </location>
</feature>
<comment type="caution">
    <text evidence="2">The sequence shown here is derived from an EMBL/GenBank/DDBJ whole genome shotgun (WGS) entry which is preliminary data.</text>
</comment>
<proteinExistence type="predicted"/>
<reference evidence="2 3" key="1">
    <citation type="submission" date="2019-03" db="EMBL/GenBank/DDBJ databases">
        <title>First draft genome of Liparis tanakae, snailfish: a comprehensive survey of snailfish specific genes.</title>
        <authorList>
            <person name="Kim W."/>
            <person name="Song I."/>
            <person name="Jeong J.-H."/>
            <person name="Kim D."/>
            <person name="Kim S."/>
            <person name="Ryu S."/>
            <person name="Song J.Y."/>
            <person name="Lee S.K."/>
        </authorList>
    </citation>
    <scope>NUCLEOTIDE SEQUENCE [LARGE SCALE GENOMIC DNA]</scope>
    <source>
        <tissue evidence="2">Muscle</tissue>
    </source>
</reference>
<feature type="compositionally biased region" description="Gly residues" evidence="1">
    <location>
        <begin position="90"/>
        <end position="99"/>
    </location>
</feature>
<evidence type="ECO:0000256" key="1">
    <source>
        <dbReference type="SAM" id="MobiDB-lite"/>
    </source>
</evidence>
<name>A0A4Z2JD00_9TELE</name>
<evidence type="ECO:0000313" key="2">
    <source>
        <dbReference type="EMBL" id="TNN87881.1"/>
    </source>
</evidence>
<dbReference type="EMBL" id="SRLO01000008">
    <property type="protein sequence ID" value="TNN87881.1"/>
    <property type="molecule type" value="Genomic_DNA"/>
</dbReference>
<feature type="compositionally biased region" description="Basic and acidic residues" evidence="1">
    <location>
        <begin position="49"/>
        <end position="81"/>
    </location>
</feature>
<organism evidence="2 3">
    <name type="scientific">Liparis tanakae</name>
    <name type="common">Tanaka's snailfish</name>
    <dbReference type="NCBI Taxonomy" id="230148"/>
    <lineage>
        <taxon>Eukaryota</taxon>
        <taxon>Metazoa</taxon>
        <taxon>Chordata</taxon>
        <taxon>Craniata</taxon>
        <taxon>Vertebrata</taxon>
        <taxon>Euteleostomi</taxon>
        <taxon>Actinopterygii</taxon>
        <taxon>Neopterygii</taxon>
        <taxon>Teleostei</taxon>
        <taxon>Neoteleostei</taxon>
        <taxon>Acanthomorphata</taxon>
        <taxon>Eupercaria</taxon>
        <taxon>Perciformes</taxon>
        <taxon>Cottioidei</taxon>
        <taxon>Cottales</taxon>
        <taxon>Liparidae</taxon>
        <taxon>Liparis</taxon>
    </lineage>
</organism>
<feature type="region of interest" description="Disordered" evidence="1">
    <location>
        <begin position="1"/>
        <end position="99"/>
    </location>
</feature>
<protein>
    <submittedName>
        <fullName evidence="2">Uncharacterized protein</fullName>
    </submittedName>
</protein>
<keyword evidence="3" id="KW-1185">Reference proteome</keyword>
<feature type="compositionally biased region" description="Basic and acidic residues" evidence="1">
    <location>
        <begin position="1"/>
        <end position="12"/>
    </location>
</feature>
<gene>
    <name evidence="2" type="ORF">EYF80_001845</name>
</gene>
<sequence>MYSTREQHEKGSGQKVYVPATEGIQQGSHSQSNNDAIDMTVHYQQPGSRAEEQVQSRGGAEEEQRRSRGTHKAEGVEEGGKRGNPTAQEWGGGGGEEAL</sequence>